<keyword evidence="2 7" id="KW-0813">Transport</keyword>
<comment type="similarity">
    <text evidence="7">Belongs to the binding-protein-dependent transport system permease family.</text>
</comment>
<keyword evidence="3" id="KW-1003">Cell membrane</keyword>
<dbReference type="Proteomes" id="UP000464314">
    <property type="component" value="Chromosome"/>
</dbReference>
<keyword evidence="6 7" id="KW-0472">Membrane</keyword>
<name>A0A6P1TPQ0_9FIRM</name>
<feature type="domain" description="ABC transmembrane type-1" evidence="8">
    <location>
        <begin position="99"/>
        <end position="310"/>
    </location>
</feature>
<evidence type="ECO:0000256" key="2">
    <source>
        <dbReference type="ARBA" id="ARBA00022448"/>
    </source>
</evidence>
<sequence length="326" mass="37137">MSKNKLDTIRLRRNSTETSSGISEAVLSKRGFGYKIKSNIGFFYILPWLVGFLIFKLYPFAASLYYSFTDYDLFKDVISFIDFDNYKNIFQTAKIRKAFGVTFQYAFMTVPLKLAFALFIAYILNFKIKGVNLFRTMYYVPSILGGSVAIAVLWKFLFQTDGLINQIISIFRVTGPNWLGDSKYSLFVVSLLRVWQFGSPMVIFLAALKSVPADLYEAASIDGASKLKQFLRVTVPLITPVIFYNLVTQLCQAFQEFNGPFIITNGGPLGSTTLISLLVYQNAFKTYQMGFASAISWLLFLIVMTLTIISFMSQKYWVYYSDEDGR</sequence>
<evidence type="ECO:0000256" key="4">
    <source>
        <dbReference type="ARBA" id="ARBA00022692"/>
    </source>
</evidence>
<evidence type="ECO:0000256" key="5">
    <source>
        <dbReference type="ARBA" id="ARBA00022989"/>
    </source>
</evidence>
<dbReference type="EMBL" id="CP048000">
    <property type="protein sequence ID" value="QHQ62179.1"/>
    <property type="molecule type" value="Genomic_DNA"/>
</dbReference>
<dbReference type="PANTHER" id="PTHR30193">
    <property type="entry name" value="ABC TRANSPORTER PERMEASE PROTEIN"/>
    <property type="match status" value="1"/>
</dbReference>
<keyword evidence="5 7" id="KW-1133">Transmembrane helix</keyword>
<evidence type="ECO:0000256" key="1">
    <source>
        <dbReference type="ARBA" id="ARBA00004651"/>
    </source>
</evidence>
<keyword evidence="4 7" id="KW-0812">Transmembrane</keyword>
<dbReference type="InterPro" id="IPR051393">
    <property type="entry name" value="ABC_transporter_permease"/>
</dbReference>
<evidence type="ECO:0000256" key="6">
    <source>
        <dbReference type="ARBA" id="ARBA00023136"/>
    </source>
</evidence>
<dbReference type="GO" id="GO:0005886">
    <property type="term" value="C:plasma membrane"/>
    <property type="evidence" value="ECO:0007669"/>
    <property type="project" value="UniProtKB-SubCell"/>
</dbReference>
<evidence type="ECO:0000259" key="8">
    <source>
        <dbReference type="PROSITE" id="PS50928"/>
    </source>
</evidence>
<dbReference type="PANTHER" id="PTHR30193:SF1">
    <property type="entry name" value="ABC TRANSPORTER PERMEASE PROTEIN YESP-RELATED"/>
    <property type="match status" value="1"/>
</dbReference>
<proteinExistence type="inferred from homology"/>
<keyword evidence="10" id="KW-1185">Reference proteome</keyword>
<feature type="transmembrane region" description="Helical" evidence="7">
    <location>
        <begin position="184"/>
        <end position="208"/>
    </location>
</feature>
<dbReference type="RefSeq" id="WP_161839004.1">
    <property type="nucleotide sequence ID" value="NZ_CP048000.1"/>
</dbReference>
<dbReference type="InterPro" id="IPR035906">
    <property type="entry name" value="MetI-like_sf"/>
</dbReference>
<dbReference type="GO" id="GO:0055085">
    <property type="term" value="P:transmembrane transport"/>
    <property type="evidence" value="ECO:0007669"/>
    <property type="project" value="InterPro"/>
</dbReference>
<accession>A0A6P1TPQ0</accession>
<feature type="transmembrane region" description="Helical" evidence="7">
    <location>
        <begin position="229"/>
        <end position="247"/>
    </location>
</feature>
<dbReference type="CDD" id="cd06261">
    <property type="entry name" value="TM_PBP2"/>
    <property type="match status" value="1"/>
</dbReference>
<protein>
    <submittedName>
        <fullName evidence="9">ABC transporter permease subunit</fullName>
    </submittedName>
</protein>
<dbReference type="Pfam" id="PF00528">
    <property type="entry name" value="BPD_transp_1"/>
    <property type="match status" value="1"/>
</dbReference>
<dbReference type="InterPro" id="IPR000515">
    <property type="entry name" value="MetI-like"/>
</dbReference>
<reference evidence="9 10" key="1">
    <citation type="submission" date="2020-01" db="EMBL/GenBank/DDBJ databases">
        <title>Genome analysis of Anaerocolumna sp. CBA3638.</title>
        <authorList>
            <person name="Kim J."/>
            <person name="Roh S.W."/>
        </authorList>
    </citation>
    <scope>NUCLEOTIDE SEQUENCE [LARGE SCALE GENOMIC DNA]</scope>
    <source>
        <strain evidence="9 10">CBA3638</strain>
    </source>
</reference>
<feature type="transmembrane region" description="Helical" evidence="7">
    <location>
        <begin position="103"/>
        <end position="124"/>
    </location>
</feature>
<evidence type="ECO:0000256" key="7">
    <source>
        <dbReference type="RuleBase" id="RU363032"/>
    </source>
</evidence>
<feature type="transmembrane region" description="Helical" evidence="7">
    <location>
        <begin position="259"/>
        <end position="279"/>
    </location>
</feature>
<feature type="transmembrane region" description="Helical" evidence="7">
    <location>
        <begin position="136"/>
        <end position="157"/>
    </location>
</feature>
<gene>
    <name evidence="9" type="ORF">Ana3638_16480</name>
</gene>
<dbReference type="Gene3D" id="1.10.3720.10">
    <property type="entry name" value="MetI-like"/>
    <property type="match status" value="1"/>
</dbReference>
<evidence type="ECO:0000313" key="9">
    <source>
        <dbReference type="EMBL" id="QHQ62179.1"/>
    </source>
</evidence>
<dbReference type="KEGG" id="anr:Ana3638_16480"/>
<dbReference type="SUPFAM" id="SSF161098">
    <property type="entry name" value="MetI-like"/>
    <property type="match status" value="1"/>
</dbReference>
<evidence type="ECO:0000256" key="3">
    <source>
        <dbReference type="ARBA" id="ARBA00022475"/>
    </source>
</evidence>
<comment type="subcellular location">
    <subcellularLocation>
        <location evidence="1 7">Cell membrane</location>
        <topology evidence="1 7">Multi-pass membrane protein</topology>
    </subcellularLocation>
</comment>
<feature type="transmembrane region" description="Helical" evidence="7">
    <location>
        <begin position="42"/>
        <end position="66"/>
    </location>
</feature>
<dbReference type="AlphaFoldDB" id="A0A6P1TPQ0"/>
<dbReference type="SUPFAM" id="SSF160964">
    <property type="entry name" value="MalF N-terminal region-like"/>
    <property type="match status" value="1"/>
</dbReference>
<evidence type="ECO:0000313" key="10">
    <source>
        <dbReference type="Proteomes" id="UP000464314"/>
    </source>
</evidence>
<organism evidence="9 10">
    <name type="scientific">Anaerocolumna sedimenticola</name>
    <dbReference type="NCBI Taxonomy" id="2696063"/>
    <lineage>
        <taxon>Bacteria</taxon>
        <taxon>Bacillati</taxon>
        <taxon>Bacillota</taxon>
        <taxon>Clostridia</taxon>
        <taxon>Lachnospirales</taxon>
        <taxon>Lachnospiraceae</taxon>
        <taxon>Anaerocolumna</taxon>
    </lineage>
</organism>
<dbReference type="PROSITE" id="PS50928">
    <property type="entry name" value="ABC_TM1"/>
    <property type="match status" value="1"/>
</dbReference>
<feature type="transmembrane region" description="Helical" evidence="7">
    <location>
        <begin position="291"/>
        <end position="312"/>
    </location>
</feature>